<evidence type="ECO:0000256" key="4">
    <source>
        <dbReference type="SAM" id="MobiDB-lite"/>
    </source>
</evidence>
<dbReference type="GeneID" id="92084221"/>
<feature type="region of interest" description="Disordered" evidence="4">
    <location>
        <begin position="72"/>
        <end position="134"/>
    </location>
</feature>
<evidence type="ECO:0000256" key="2">
    <source>
        <dbReference type="ARBA" id="ARBA00022694"/>
    </source>
</evidence>
<keyword evidence="3" id="KW-0413">Isomerase</keyword>
<feature type="region of interest" description="Disordered" evidence="4">
    <location>
        <begin position="829"/>
        <end position="938"/>
    </location>
</feature>
<dbReference type="Gene3D" id="3.30.2350.20">
    <property type="entry name" value="TruD, catalytic domain"/>
    <property type="match status" value="2"/>
</dbReference>
<proteinExistence type="inferred from homology"/>
<comment type="caution">
    <text evidence="6">The sequence shown here is derived from an EMBL/GenBank/DDBJ whole genome shotgun (WGS) entry which is preliminary data.</text>
</comment>
<feature type="compositionally biased region" description="Basic and acidic residues" evidence="4">
    <location>
        <begin position="123"/>
        <end position="134"/>
    </location>
</feature>
<comment type="similarity">
    <text evidence="1">Belongs to the pseudouridine synthase TruD family.</text>
</comment>
<feature type="region of interest" description="Disordered" evidence="4">
    <location>
        <begin position="750"/>
        <end position="775"/>
    </location>
</feature>
<dbReference type="InterPro" id="IPR001656">
    <property type="entry name" value="PsdUridine_synth_TruD"/>
</dbReference>
<dbReference type="PROSITE" id="PS50984">
    <property type="entry name" value="TRUD"/>
    <property type="match status" value="1"/>
</dbReference>
<evidence type="ECO:0000313" key="7">
    <source>
        <dbReference type="Proteomes" id="UP001391051"/>
    </source>
</evidence>
<dbReference type="InterPro" id="IPR011760">
    <property type="entry name" value="PsdUridine_synth_TruD_insert"/>
</dbReference>
<dbReference type="CDD" id="cd02576">
    <property type="entry name" value="PseudoU_synth_ScPUS7"/>
    <property type="match status" value="1"/>
</dbReference>
<dbReference type="Pfam" id="PF01142">
    <property type="entry name" value="TruD"/>
    <property type="match status" value="1"/>
</dbReference>
<protein>
    <submittedName>
        <fullName evidence="6">tRNA pseudouridine synthase D</fullName>
    </submittedName>
</protein>
<evidence type="ECO:0000256" key="3">
    <source>
        <dbReference type="ARBA" id="ARBA00023235"/>
    </source>
</evidence>
<feature type="compositionally biased region" description="Low complexity" evidence="4">
    <location>
        <begin position="79"/>
        <end position="89"/>
    </location>
</feature>
<dbReference type="RefSeq" id="XP_066693397.1">
    <property type="nucleotide sequence ID" value="XM_066851159.1"/>
</dbReference>
<feature type="region of interest" description="Disordered" evidence="4">
    <location>
        <begin position="658"/>
        <end position="684"/>
    </location>
</feature>
<reference evidence="6 7" key="1">
    <citation type="submission" date="2023-01" db="EMBL/GenBank/DDBJ databases">
        <title>Analysis of 21 Apiospora genomes using comparative genomics revels a genus with tremendous synthesis potential of carbohydrate active enzymes and secondary metabolites.</title>
        <authorList>
            <person name="Sorensen T."/>
        </authorList>
    </citation>
    <scope>NUCLEOTIDE SEQUENCE [LARGE SCALE GENOMIC DNA]</scope>
    <source>
        <strain evidence="6 7">CBS 24483</strain>
    </source>
</reference>
<gene>
    <name evidence="6" type="ORF">PG986_014937</name>
</gene>
<sequence length="951" mass="105024">MATHTAMTQGNDPDVRGLIERNVGILHFVSPKEHAWNGVTRKRYTDFQVHEITKDGKVVKLEEFSMNSREYTRKEAAKAGKTQAADAPANATPQQSAHPVAASGASNAAAGQTTDAVSSTAPDSKDAPKEADAKPKSEFLVNLVGQSVFDDLTNLYNKICEDPKMKPAKHGSMKLPVIEDRQMRTKVHGEIREVFSGKIETSTDQTGNIVATAAGSNKRWNNRGNGRDPQAPNPRKLGKFLHFTLYKENRDTMEAVGNIARILKEHPKMFSTAGTKDRRAVTSQRVSVRSRDPSKMLFINDRIRDIKIGDFKFEEKDLYLGCLKGNEFTIVMKDCVFRDCENEPFDNLLEIAQSTIDNALERIYERGFINYFGTQRFGTFEIGTNKIGLKILKDDFEGAIMDLLSFDASLTTVDTSIPRPGEFVRFDDIARAKALAKFQETGNAEEALKELPRRANLEFGIIKHLAKQPKDFVGALMSIPRNMRSMYLHSYQSLVWNFVASKRWELFGDSIVKGDLVLANASQPAKAKVDEDDEENIHLPKDNDDDFEVREEAHVVTEEDIQAGRYTIRDVVLPCPGCDIVYPDNEVGKYYTEFMGKEENGALDPYNMQRRQKEFSLTGAYRKFIGIFIDRPTGSVRSYVHDNDQLVPTDWDDIQAQREAQRAKEQQERQGRGANNPDGKMSGWFNIQADDRRIAEAAKETERRKAGEGGDTEVRFNDTWVQTSLDGSNKRIKVDKQVNIVEGGETSAVSEAASVPATQATATETKEQAPAPVDDAMDISSDTPPKVLAASPAPEPRKIAVVLKFALPSSELSRPFNKHVKHGVPNTKVTAFQSGGGKEPCSPPKLSDGLRSLGARNSSLCEKLGSSVSPKESTAVAPAQSESPSAKEAGSTIEVGHCPKLPHMVSPKPNTLSYADVGKTSPSAGTVENNKEEDTEQGSADYFGAGWCMIL</sequence>
<dbReference type="PROSITE" id="PS01268">
    <property type="entry name" value="UPF0024"/>
    <property type="match status" value="1"/>
</dbReference>
<feature type="compositionally biased region" description="Low complexity" evidence="4">
    <location>
        <begin position="101"/>
        <end position="111"/>
    </location>
</feature>
<keyword evidence="7" id="KW-1185">Reference proteome</keyword>
<feature type="domain" description="TRUD" evidence="5">
    <location>
        <begin position="367"/>
        <end position="627"/>
    </location>
</feature>
<name>A0ABR1PUG6_9PEZI</name>
<keyword evidence="2" id="KW-0819">tRNA processing</keyword>
<dbReference type="InterPro" id="IPR042214">
    <property type="entry name" value="TruD_catalytic"/>
</dbReference>
<evidence type="ECO:0000313" key="6">
    <source>
        <dbReference type="EMBL" id="KAK7938069.1"/>
    </source>
</evidence>
<dbReference type="PANTHER" id="PTHR13326">
    <property type="entry name" value="TRNA PSEUDOURIDINE SYNTHASE D"/>
    <property type="match status" value="1"/>
</dbReference>
<feature type="compositionally biased region" description="Basic and acidic residues" evidence="4">
    <location>
        <begin position="658"/>
        <end position="671"/>
    </location>
</feature>
<dbReference type="SUPFAM" id="SSF55120">
    <property type="entry name" value="Pseudouridine synthase"/>
    <property type="match status" value="1"/>
</dbReference>
<dbReference type="PANTHER" id="PTHR13326:SF21">
    <property type="entry name" value="PSEUDOURIDYLATE SYNTHASE PUS7L"/>
    <property type="match status" value="1"/>
</dbReference>
<feature type="compositionally biased region" description="Polar residues" evidence="4">
    <location>
        <begin position="855"/>
        <end position="872"/>
    </location>
</feature>
<accession>A0ABR1PUG6</accession>
<organism evidence="6 7">
    <name type="scientific">Apiospora aurea</name>
    <dbReference type="NCBI Taxonomy" id="335848"/>
    <lineage>
        <taxon>Eukaryota</taxon>
        <taxon>Fungi</taxon>
        <taxon>Dikarya</taxon>
        <taxon>Ascomycota</taxon>
        <taxon>Pezizomycotina</taxon>
        <taxon>Sordariomycetes</taxon>
        <taxon>Xylariomycetidae</taxon>
        <taxon>Amphisphaeriales</taxon>
        <taxon>Apiosporaceae</taxon>
        <taxon>Apiospora</taxon>
    </lineage>
</organism>
<dbReference type="Proteomes" id="UP001391051">
    <property type="component" value="Unassembled WGS sequence"/>
</dbReference>
<dbReference type="PIRSF" id="PIRSF037016">
    <property type="entry name" value="Pseudouridin_synth_euk_prd"/>
    <property type="match status" value="1"/>
</dbReference>
<dbReference type="InterPro" id="IPR020119">
    <property type="entry name" value="PsdUridine_synth_TruD_CS"/>
</dbReference>
<dbReference type="EMBL" id="JAQQWE010000010">
    <property type="protein sequence ID" value="KAK7938069.1"/>
    <property type="molecule type" value="Genomic_DNA"/>
</dbReference>
<dbReference type="InterPro" id="IPR020103">
    <property type="entry name" value="PsdUridine_synth_cat_dom_sf"/>
</dbReference>
<dbReference type="NCBIfam" id="TIGR00094">
    <property type="entry name" value="tRNA_TruD_broad"/>
    <property type="match status" value="1"/>
</dbReference>
<evidence type="ECO:0000259" key="5">
    <source>
        <dbReference type="PROSITE" id="PS50984"/>
    </source>
</evidence>
<feature type="compositionally biased region" description="Low complexity" evidence="4">
    <location>
        <begin position="756"/>
        <end position="772"/>
    </location>
</feature>
<evidence type="ECO:0000256" key="1">
    <source>
        <dbReference type="ARBA" id="ARBA00007953"/>
    </source>
</evidence>